<dbReference type="PANTHER" id="PTHR41368:SF1">
    <property type="entry name" value="PROTEIN YGHO"/>
    <property type="match status" value="1"/>
</dbReference>
<dbReference type="RefSeq" id="WP_122825156.1">
    <property type="nucleotide sequence ID" value="NZ_CP033325.1"/>
</dbReference>
<dbReference type="Gene3D" id="3.40.630.30">
    <property type="match status" value="1"/>
</dbReference>
<name>A0ABV9D8F3_9MICO</name>
<evidence type="ECO:0000313" key="1">
    <source>
        <dbReference type="EMBL" id="MFC4554574.1"/>
    </source>
</evidence>
<dbReference type="SUPFAM" id="SSF55729">
    <property type="entry name" value="Acyl-CoA N-acyltransferases (Nat)"/>
    <property type="match status" value="1"/>
</dbReference>
<organism evidence="1 2">
    <name type="scientific">Georgenia faecalis</name>
    <dbReference type="NCBI Taxonomy" id="2483799"/>
    <lineage>
        <taxon>Bacteria</taxon>
        <taxon>Bacillati</taxon>
        <taxon>Actinomycetota</taxon>
        <taxon>Actinomycetes</taxon>
        <taxon>Micrococcales</taxon>
        <taxon>Bogoriellaceae</taxon>
        <taxon>Georgenia</taxon>
    </lineage>
</organism>
<reference evidence="2" key="1">
    <citation type="journal article" date="2019" name="Int. J. Syst. Evol. Microbiol.">
        <title>The Global Catalogue of Microorganisms (GCM) 10K type strain sequencing project: providing services to taxonomists for standard genome sequencing and annotation.</title>
        <authorList>
            <consortium name="The Broad Institute Genomics Platform"/>
            <consortium name="The Broad Institute Genome Sequencing Center for Infectious Disease"/>
            <person name="Wu L."/>
            <person name="Ma J."/>
        </authorList>
    </citation>
    <scope>NUCLEOTIDE SEQUENCE [LARGE SCALE GENOMIC DNA]</scope>
    <source>
        <strain evidence="2">JCM 3369</strain>
    </source>
</reference>
<sequence length="376" mass="40966">MTQEGAAQVRVEPVRSRADLRAFLDLPLRLHPRTHAVPLFQDTVKRWWRGVGPHTPHGPVELVLARDTSGRVVGRSTVHSDERMDRKLGEPVQLLGATEFTGAHVLRALTAHASRRAREQGRGTLLGPVSLLPNQTGGVITSGHGERGFVDSPWNPPSYPAAWEAAGFDRVWPAATWIVEDLRGLDADAVFPRGAGERDGIEVHRGHRRRFGEQLPILRGMLNASFAELPYYTPITAAELAAATDGLAWLLDESLLLWASERGEPVAFVLVVPDVSGFVMSTGGRMALLDQVRLLATRRALPREAVLIIKGTVPQARGRGLMTLLSHRLLANLVAGGYETLRVTFVGEENAASAAQFAAMGGRPLHDVCFYRRPAG</sequence>
<comment type="caution">
    <text evidence="1">The sequence shown here is derived from an EMBL/GenBank/DDBJ whole genome shotgun (WGS) entry which is preliminary data.</text>
</comment>
<gene>
    <name evidence="1" type="ORF">ACFO3F_04875</name>
</gene>
<dbReference type="EMBL" id="JBHSGF010000003">
    <property type="protein sequence ID" value="MFC4554574.1"/>
    <property type="molecule type" value="Genomic_DNA"/>
</dbReference>
<protein>
    <recommendedName>
        <fullName evidence="3">GNAT family N-acetyltransferase</fullName>
    </recommendedName>
</protein>
<dbReference type="InterPro" id="IPR039968">
    <property type="entry name" value="BcerS-like"/>
</dbReference>
<accession>A0ABV9D8F3</accession>
<dbReference type="Proteomes" id="UP001595955">
    <property type="component" value="Unassembled WGS sequence"/>
</dbReference>
<evidence type="ECO:0000313" key="2">
    <source>
        <dbReference type="Proteomes" id="UP001595955"/>
    </source>
</evidence>
<proteinExistence type="predicted"/>
<dbReference type="PANTHER" id="PTHR41368">
    <property type="entry name" value="PROTEIN YGHO"/>
    <property type="match status" value="1"/>
</dbReference>
<dbReference type="InterPro" id="IPR016181">
    <property type="entry name" value="Acyl_CoA_acyltransferase"/>
</dbReference>
<evidence type="ECO:0008006" key="3">
    <source>
        <dbReference type="Google" id="ProtNLM"/>
    </source>
</evidence>
<keyword evidence="2" id="KW-1185">Reference proteome</keyword>